<feature type="transmembrane region" description="Helical" evidence="1">
    <location>
        <begin position="20"/>
        <end position="40"/>
    </location>
</feature>
<feature type="transmembrane region" description="Helical" evidence="1">
    <location>
        <begin position="441"/>
        <end position="461"/>
    </location>
</feature>
<feature type="transmembrane region" description="Helical" evidence="1">
    <location>
        <begin position="229"/>
        <end position="247"/>
    </location>
</feature>
<feature type="transmembrane region" description="Helical" evidence="1">
    <location>
        <begin position="183"/>
        <end position="199"/>
    </location>
</feature>
<feature type="transmembrane region" description="Helical" evidence="1">
    <location>
        <begin position="349"/>
        <end position="370"/>
    </location>
</feature>
<name>A0A202EA96_9EURY</name>
<evidence type="ECO:0000256" key="1">
    <source>
        <dbReference type="SAM" id="Phobius"/>
    </source>
</evidence>
<accession>A0A202EA96</accession>
<feature type="transmembrane region" description="Helical" evidence="1">
    <location>
        <begin position="52"/>
        <end position="73"/>
    </location>
</feature>
<proteinExistence type="predicted"/>
<gene>
    <name evidence="2" type="ORF">B2G88_12460</name>
</gene>
<organism evidence="2 3">
    <name type="scientific">Natronolimnobius baerhuensis</name>
    <dbReference type="NCBI Taxonomy" id="253108"/>
    <lineage>
        <taxon>Archaea</taxon>
        <taxon>Methanobacteriati</taxon>
        <taxon>Methanobacteriota</taxon>
        <taxon>Stenosarchaea group</taxon>
        <taxon>Halobacteria</taxon>
        <taxon>Halobacteriales</taxon>
        <taxon>Natrialbaceae</taxon>
        <taxon>Natronolimnobius</taxon>
    </lineage>
</organism>
<dbReference type="RefSeq" id="WP_087714907.1">
    <property type="nucleotide sequence ID" value="NZ_MWPH01000002.1"/>
</dbReference>
<sequence>MAYRTATAEPDVLASRGTKLCLIMTSLWLSYVALLPPATGYEVSLLDAVHPVARGLFVVALLCGVLVLVRAAMVDVQPRYWLGSAGCLIVAYAGYFALPLAREYVLYGRFSYDVLVHLGLIDDILETGVLSDLLYPATHLLSVALTVLAGMQPESTVALLGFWFKVLLIAGIVLFVRSHAENHSLALLTFVAAMPIFFTSNRFSLAPWLFGLTLLPVALYIVHRFAADSVRRTAYPFSVLAVALIIYHPISAFYTFTAATVLLGVVALSNRSATRGWVPDLRGVGLVCSGFAGLLGWHVHHGTVDGNVRSSIVSLVTMEAGGGAETATRAAEVNYTLEQLLFTFVIPNWGVLFLYFALAGIATMLIGYRLLRRRATEFDGHVAVQVALGGVLTVAFLVIQLYGSSIIRSAQYLILFAIPAVGVLLWSLIETHGRHQGQRRRVVTAVVLALLVASLGGATIYSTTTAYSENTHLTAASTTGYSWHLETKDRTEPTYTDMSRDVFAYYEYGYADADALIRSDEHVSAHTYLSPHLGYHESPTVRSWLPADGYIVIRTADLVWHEAEPEWRHDDLVRITGDDYDALAQDHTANRIYSNGEVRIWQTRHQ</sequence>
<evidence type="ECO:0000313" key="2">
    <source>
        <dbReference type="EMBL" id="OVE85147.1"/>
    </source>
</evidence>
<keyword evidence="1" id="KW-1133">Transmembrane helix</keyword>
<reference evidence="2 3" key="1">
    <citation type="submission" date="2017-02" db="EMBL/GenBank/DDBJ databases">
        <title>Natronthermophilus aegyptiacus gen. nov.,sp. nov., an aerobic, extremely halophilic alkalithermophilic archaeon isolated from the athalassohaline Wadi An Natrun, Egypt.</title>
        <authorList>
            <person name="Zhao B."/>
        </authorList>
    </citation>
    <scope>NUCLEOTIDE SEQUENCE [LARGE SCALE GENOMIC DNA]</scope>
    <source>
        <strain evidence="2 3">CGMCC 1.3597</strain>
    </source>
</reference>
<dbReference type="EMBL" id="MWPH01000002">
    <property type="protein sequence ID" value="OVE85147.1"/>
    <property type="molecule type" value="Genomic_DNA"/>
</dbReference>
<feature type="transmembrane region" description="Helical" evidence="1">
    <location>
        <begin position="80"/>
        <end position="98"/>
    </location>
</feature>
<feature type="transmembrane region" description="Helical" evidence="1">
    <location>
        <begin position="409"/>
        <end position="429"/>
    </location>
</feature>
<feature type="transmembrane region" description="Helical" evidence="1">
    <location>
        <begin position="157"/>
        <end position="176"/>
    </location>
</feature>
<evidence type="ECO:0000313" key="3">
    <source>
        <dbReference type="Proteomes" id="UP000196084"/>
    </source>
</evidence>
<dbReference type="AlphaFoldDB" id="A0A202EA96"/>
<feature type="transmembrane region" description="Helical" evidence="1">
    <location>
        <begin position="205"/>
        <end position="222"/>
    </location>
</feature>
<protein>
    <recommendedName>
        <fullName evidence="4">Glycosyltransferase RgtA/B/C/D-like domain-containing protein</fullName>
    </recommendedName>
</protein>
<evidence type="ECO:0008006" key="4">
    <source>
        <dbReference type="Google" id="ProtNLM"/>
    </source>
</evidence>
<comment type="caution">
    <text evidence="2">The sequence shown here is derived from an EMBL/GenBank/DDBJ whole genome shotgun (WGS) entry which is preliminary data.</text>
</comment>
<keyword evidence="3" id="KW-1185">Reference proteome</keyword>
<keyword evidence="1" id="KW-0812">Transmembrane</keyword>
<dbReference type="Proteomes" id="UP000196084">
    <property type="component" value="Unassembled WGS sequence"/>
</dbReference>
<feature type="transmembrane region" description="Helical" evidence="1">
    <location>
        <begin position="382"/>
        <end position="403"/>
    </location>
</feature>
<dbReference type="OrthoDB" id="137309at2157"/>
<keyword evidence="1" id="KW-0472">Membrane</keyword>